<accession>A0A9N7YMR9</accession>
<comment type="caution">
    <text evidence="2">The sequence shown here is derived from an EMBL/GenBank/DDBJ whole genome shotgun (WGS) entry which is preliminary data.</text>
</comment>
<sequence>MSWSEIKEQNSWCTVRISGQRLHTEKDLSLIGGEQRVEIKCQGTSNTGGDKDESSCREESFSSSFIRSSSRFLSHFYFLLLLVVFPLLLSSSPPLLSSSPPLLLLSSSLSPPLLPEVFSLLLIHKLFILLRQLFTSSCSLLFHLQRFPLLLPLRASPPQLSC</sequence>
<keyword evidence="1" id="KW-0472">Membrane</keyword>
<feature type="transmembrane region" description="Helical" evidence="1">
    <location>
        <begin position="76"/>
        <end position="97"/>
    </location>
</feature>
<organism evidence="2 3">
    <name type="scientific">Pleuronectes platessa</name>
    <name type="common">European plaice</name>
    <dbReference type="NCBI Taxonomy" id="8262"/>
    <lineage>
        <taxon>Eukaryota</taxon>
        <taxon>Metazoa</taxon>
        <taxon>Chordata</taxon>
        <taxon>Craniata</taxon>
        <taxon>Vertebrata</taxon>
        <taxon>Euteleostomi</taxon>
        <taxon>Actinopterygii</taxon>
        <taxon>Neopterygii</taxon>
        <taxon>Teleostei</taxon>
        <taxon>Neoteleostei</taxon>
        <taxon>Acanthomorphata</taxon>
        <taxon>Carangaria</taxon>
        <taxon>Pleuronectiformes</taxon>
        <taxon>Pleuronectoidei</taxon>
        <taxon>Pleuronectidae</taxon>
        <taxon>Pleuronectes</taxon>
    </lineage>
</organism>
<dbReference type="Proteomes" id="UP001153269">
    <property type="component" value="Unassembled WGS sequence"/>
</dbReference>
<proteinExistence type="predicted"/>
<keyword evidence="3" id="KW-1185">Reference proteome</keyword>
<evidence type="ECO:0000313" key="3">
    <source>
        <dbReference type="Proteomes" id="UP001153269"/>
    </source>
</evidence>
<protein>
    <submittedName>
        <fullName evidence="2">Uncharacterized protein</fullName>
    </submittedName>
</protein>
<name>A0A9N7YMR9_PLEPL</name>
<evidence type="ECO:0000256" key="1">
    <source>
        <dbReference type="SAM" id="Phobius"/>
    </source>
</evidence>
<gene>
    <name evidence="2" type="ORF">PLEPLA_LOCUS18992</name>
</gene>
<reference evidence="2" key="1">
    <citation type="submission" date="2020-03" db="EMBL/GenBank/DDBJ databases">
        <authorList>
            <person name="Weist P."/>
        </authorList>
    </citation>
    <scope>NUCLEOTIDE SEQUENCE</scope>
</reference>
<dbReference type="EMBL" id="CADEAL010001296">
    <property type="protein sequence ID" value="CAB1430996.1"/>
    <property type="molecule type" value="Genomic_DNA"/>
</dbReference>
<keyword evidence="1" id="KW-1133">Transmembrane helix</keyword>
<keyword evidence="1" id="KW-0812">Transmembrane</keyword>
<dbReference type="AlphaFoldDB" id="A0A9N7YMR9"/>
<feature type="transmembrane region" description="Helical" evidence="1">
    <location>
        <begin position="117"/>
        <end position="144"/>
    </location>
</feature>
<evidence type="ECO:0000313" key="2">
    <source>
        <dbReference type="EMBL" id="CAB1430996.1"/>
    </source>
</evidence>